<evidence type="ECO:0000256" key="1">
    <source>
        <dbReference type="SAM" id="MobiDB-lite"/>
    </source>
</evidence>
<sequence>MAMTWDVFYWDVARGSAHSRFGSAADRAAAVRDLIGVARTIASLRDEGGAPLNTVVQVRVGDEFAVAPTFDDPTLSDAELSRRIDEAIRAQNELNRSVPVPPPPAATVPTRSATSPSSVTEQWTRVATWLRANLSSVALNGAEPADLARAVEATNIPWPEELSTLFTHINGFPREHWVQLFPTHELFDLDRLVTEHHIELDVWGEFGEELEAPAPAAGDPAGTYLPQFLPFAGRDGNLLFVDTRPGPLHGCVTEFDKVGADDDGPRWTALSAMLADLAHSLETGTTFDRQWLPTVEAGQLLWQFQP</sequence>
<accession>A0ABW1JTF5</accession>
<evidence type="ECO:0000259" key="2">
    <source>
        <dbReference type="Pfam" id="PF09346"/>
    </source>
</evidence>
<dbReference type="InterPro" id="IPR018958">
    <property type="entry name" value="Knr4/Smi1-like_dom"/>
</dbReference>
<dbReference type="Pfam" id="PF09346">
    <property type="entry name" value="SMI1_KNR4"/>
    <property type="match status" value="1"/>
</dbReference>
<feature type="compositionally biased region" description="Low complexity" evidence="1">
    <location>
        <begin position="107"/>
        <end position="119"/>
    </location>
</feature>
<protein>
    <submittedName>
        <fullName evidence="3">SMI1/KNR4 family protein</fullName>
    </submittedName>
</protein>
<dbReference type="EMBL" id="JBHSQN010000010">
    <property type="protein sequence ID" value="MFC6012282.1"/>
    <property type="molecule type" value="Genomic_DNA"/>
</dbReference>
<dbReference type="RefSeq" id="WP_378605576.1">
    <property type="nucleotide sequence ID" value="NZ_JBHSQN010000010.1"/>
</dbReference>
<evidence type="ECO:0000313" key="4">
    <source>
        <dbReference type="Proteomes" id="UP001596223"/>
    </source>
</evidence>
<reference evidence="4" key="1">
    <citation type="journal article" date="2019" name="Int. J. Syst. Evol. Microbiol.">
        <title>The Global Catalogue of Microorganisms (GCM) 10K type strain sequencing project: providing services to taxonomists for standard genome sequencing and annotation.</title>
        <authorList>
            <consortium name="The Broad Institute Genomics Platform"/>
            <consortium name="The Broad Institute Genome Sequencing Center for Infectious Disease"/>
            <person name="Wu L."/>
            <person name="Ma J."/>
        </authorList>
    </citation>
    <scope>NUCLEOTIDE SEQUENCE [LARGE SCALE GENOMIC DNA]</scope>
    <source>
        <strain evidence="4">CCUG 36956</strain>
    </source>
</reference>
<keyword evidence="4" id="KW-1185">Reference proteome</keyword>
<gene>
    <name evidence="3" type="ORF">ACFP3H_14575</name>
</gene>
<comment type="caution">
    <text evidence="3">The sequence shown here is derived from an EMBL/GenBank/DDBJ whole genome shotgun (WGS) entry which is preliminary data.</text>
</comment>
<dbReference type="Proteomes" id="UP001596223">
    <property type="component" value="Unassembled WGS sequence"/>
</dbReference>
<evidence type="ECO:0000313" key="3">
    <source>
        <dbReference type="EMBL" id="MFC6012282.1"/>
    </source>
</evidence>
<name>A0ABW1JTF5_9NOCA</name>
<feature type="domain" description="Knr4/Smi1-like" evidence="2">
    <location>
        <begin position="141"/>
        <end position="266"/>
    </location>
</feature>
<feature type="region of interest" description="Disordered" evidence="1">
    <location>
        <begin position="95"/>
        <end position="119"/>
    </location>
</feature>
<organism evidence="3 4">
    <name type="scientific">Nocardia lasii</name>
    <dbReference type="NCBI Taxonomy" id="1616107"/>
    <lineage>
        <taxon>Bacteria</taxon>
        <taxon>Bacillati</taxon>
        <taxon>Actinomycetota</taxon>
        <taxon>Actinomycetes</taxon>
        <taxon>Mycobacteriales</taxon>
        <taxon>Nocardiaceae</taxon>
        <taxon>Nocardia</taxon>
    </lineage>
</organism>
<proteinExistence type="predicted"/>